<reference evidence="1" key="1">
    <citation type="submission" date="2022-07" db="EMBL/GenBank/DDBJ databases">
        <title>Enhanced cultured diversity of the mouse gut microbiota enables custom-made synthetic communities.</title>
        <authorList>
            <person name="Afrizal A."/>
        </authorList>
    </citation>
    <scope>NUCLEOTIDE SEQUENCE</scope>
    <source>
        <strain evidence="1">DSM 100219</strain>
    </source>
</reference>
<gene>
    <name evidence="1" type="ORF">NSA17_04625</name>
</gene>
<dbReference type="RefSeq" id="WP_004898368.1">
    <property type="nucleotide sequence ID" value="NZ_CP195714.1"/>
</dbReference>
<sequence length="66" mass="7276">MYNKIKDEFFAMVNIGVIVKYAKKKAWKELAKVVIRFAKGAGVRTNAAIVTAQLAVWAVQCGMNGD</sequence>
<accession>A0AAW5M208</accession>
<evidence type="ECO:0000313" key="1">
    <source>
        <dbReference type="EMBL" id="MCR1914710.1"/>
    </source>
</evidence>
<dbReference type="EMBL" id="JANKAU010000003">
    <property type="protein sequence ID" value="MCR1914710.1"/>
    <property type="molecule type" value="Genomic_DNA"/>
</dbReference>
<protein>
    <submittedName>
        <fullName evidence="1">Uncharacterized protein</fullName>
    </submittedName>
</protein>
<name>A0AAW5M208_LACJH</name>
<organism evidence="1 2">
    <name type="scientific">Lactobacillus johnsonii</name>
    <dbReference type="NCBI Taxonomy" id="33959"/>
    <lineage>
        <taxon>Bacteria</taxon>
        <taxon>Bacillati</taxon>
        <taxon>Bacillota</taxon>
        <taxon>Bacilli</taxon>
        <taxon>Lactobacillales</taxon>
        <taxon>Lactobacillaceae</taxon>
        <taxon>Lactobacillus</taxon>
    </lineage>
</organism>
<comment type="caution">
    <text evidence="1">The sequence shown here is derived from an EMBL/GenBank/DDBJ whole genome shotgun (WGS) entry which is preliminary data.</text>
</comment>
<evidence type="ECO:0000313" key="2">
    <source>
        <dbReference type="Proteomes" id="UP001206357"/>
    </source>
</evidence>
<dbReference type="AlphaFoldDB" id="A0AAW5M208"/>
<proteinExistence type="predicted"/>
<dbReference type="Proteomes" id="UP001206357">
    <property type="component" value="Unassembled WGS sequence"/>
</dbReference>